<keyword evidence="2 6" id="KW-0812">Transmembrane</keyword>
<keyword evidence="9" id="KW-1185">Reference proteome</keyword>
<feature type="transmembrane region" description="Helical" evidence="6">
    <location>
        <begin position="205"/>
        <end position="223"/>
    </location>
</feature>
<feature type="transmembrane region" description="Helical" evidence="6">
    <location>
        <begin position="12"/>
        <end position="34"/>
    </location>
</feature>
<evidence type="ECO:0000256" key="2">
    <source>
        <dbReference type="ARBA" id="ARBA00022692"/>
    </source>
</evidence>
<dbReference type="PANTHER" id="PTHR33048:SF47">
    <property type="entry name" value="INTEGRAL MEMBRANE PROTEIN-RELATED"/>
    <property type="match status" value="1"/>
</dbReference>
<feature type="transmembrane region" description="Helical" evidence="6">
    <location>
        <begin position="95"/>
        <end position="117"/>
    </location>
</feature>
<dbReference type="EMBL" id="MU001492">
    <property type="protein sequence ID" value="KAF2451290.1"/>
    <property type="molecule type" value="Genomic_DNA"/>
</dbReference>
<dbReference type="GO" id="GO:0016020">
    <property type="term" value="C:membrane"/>
    <property type="evidence" value="ECO:0007669"/>
    <property type="project" value="UniProtKB-SubCell"/>
</dbReference>
<name>A0A9P4PVZ6_9PLEO</name>
<evidence type="ECO:0000256" key="5">
    <source>
        <dbReference type="ARBA" id="ARBA00038359"/>
    </source>
</evidence>
<dbReference type="InterPro" id="IPR052337">
    <property type="entry name" value="SAT4-like"/>
</dbReference>
<evidence type="ECO:0000313" key="9">
    <source>
        <dbReference type="Proteomes" id="UP000799764"/>
    </source>
</evidence>
<dbReference type="AlphaFoldDB" id="A0A9P4PVZ6"/>
<dbReference type="OrthoDB" id="5421689at2759"/>
<evidence type="ECO:0000256" key="4">
    <source>
        <dbReference type="ARBA" id="ARBA00023136"/>
    </source>
</evidence>
<keyword evidence="3 6" id="KW-1133">Transmembrane helix</keyword>
<proteinExistence type="inferred from homology"/>
<accession>A0A9P4PVZ6</accession>
<evidence type="ECO:0000259" key="7">
    <source>
        <dbReference type="Pfam" id="PF20684"/>
    </source>
</evidence>
<feature type="transmembrane region" description="Helical" evidence="6">
    <location>
        <begin position="129"/>
        <end position="150"/>
    </location>
</feature>
<reference evidence="8" key="1">
    <citation type="journal article" date="2020" name="Stud. Mycol.">
        <title>101 Dothideomycetes genomes: a test case for predicting lifestyles and emergence of pathogens.</title>
        <authorList>
            <person name="Haridas S."/>
            <person name="Albert R."/>
            <person name="Binder M."/>
            <person name="Bloem J."/>
            <person name="Labutti K."/>
            <person name="Salamov A."/>
            <person name="Andreopoulos B."/>
            <person name="Baker S."/>
            <person name="Barry K."/>
            <person name="Bills G."/>
            <person name="Bluhm B."/>
            <person name="Cannon C."/>
            <person name="Castanera R."/>
            <person name="Culley D."/>
            <person name="Daum C."/>
            <person name="Ezra D."/>
            <person name="Gonzalez J."/>
            <person name="Henrissat B."/>
            <person name="Kuo A."/>
            <person name="Liang C."/>
            <person name="Lipzen A."/>
            <person name="Lutzoni F."/>
            <person name="Magnuson J."/>
            <person name="Mondo S."/>
            <person name="Nolan M."/>
            <person name="Ohm R."/>
            <person name="Pangilinan J."/>
            <person name="Park H.-J."/>
            <person name="Ramirez L."/>
            <person name="Alfaro M."/>
            <person name="Sun H."/>
            <person name="Tritt A."/>
            <person name="Yoshinaga Y."/>
            <person name="Zwiers L.-H."/>
            <person name="Turgeon B."/>
            <person name="Goodwin S."/>
            <person name="Spatafora J."/>
            <person name="Crous P."/>
            <person name="Grigoriev I."/>
        </authorList>
    </citation>
    <scope>NUCLEOTIDE SEQUENCE</scope>
    <source>
        <strain evidence="8">CBS 690.94</strain>
    </source>
</reference>
<comment type="subcellular location">
    <subcellularLocation>
        <location evidence="1">Membrane</location>
        <topology evidence="1">Multi-pass membrane protein</topology>
    </subcellularLocation>
</comment>
<evidence type="ECO:0000256" key="3">
    <source>
        <dbReference type="ARBA" id="ARBA00022989"/>
    </source>
</evidence>
<gene>
    <name evidence="8" type="ORF">P171DRAFT_3381</name>
</gene>
<dbReference type="Proteomes" id="UP000799764">
    <property type="component" value="Unassembled WGS sequence"/>
</dbReference>
<protein>
    <recommendedName>
        <fullName evidence="7">Rhodopsin domain-containing protein</fullName>
    </recommendedName>
</protein>
<evidence type="ECO:0000256" key="6">
    <source>
        <dbReference type="SAM" id="Phobius"/>
    </source>
</evidence>
<sequence>MVHISHFGVVTIATNWLFVTIALGTVILAVLLSLSRRRTWLNLEDCITVIALTIGVALACQTTWAIVLEGHGEHQHDFRNSQINVLARSLVVHEILWIAANGMIRITAYALILRIFIPTREQSKLWWTVMLLLSLSIIYAVVAILEVLLTCRPLAAQWNPAAGTCGNQKVAFLAIEIAGLILDLPLFLIPAKVIAGLRISGTKKMTVMFIFQIGSIVIVVKILRLKSLNLAVSPDFIYAKSYLGLLSTVGTMTSITLAQMSLYRDLSIPAYRLWTWQRRRWHSIYVAVRIVRFTLSIEFSSMLQAVDPIYRLCRTRMSQVRNPGFPGATM</sequence>
<dbReference type="Pfam" id="PF20684">
    <property type="entry name" value="Fung_rhodopsin"/>
    <property type="match status" value="1"/>
</dbReference>
<feature type="transmembrane region" description="Helical" evidence="6">
    <location>
        <begin position="170"/>
        <end position="193"/>
    </location>
</feature>
<dbReference type="InterPro" id="IPR049326">
    <property type="entry name" value="Rhodopsin_dom_fungi"/>
</dbReference>
<feature type="domain" description="Rhodopsin" evidence="7">
    <location>
        <begin position="38"/>
        <end position="266"/>
    </location>
</feature>
<organism evidence="8 9">
    <name type="scientific">Karstenula rhodostoma CBS 690.94</name>
    <dbReference type="NCBI Taxonomy" id="1392251"/>
    <lineage>
        <taxon>Eukaryota</taxon>
        <taxon>Fungi</taxon>
        <taxon>Dikarya</taxon>
        <taxon>Ascomycota</taxon>
        <taxon>Pezizomycotina</taxon>
        <taxon>Dothideomycetes</taxon>
        <taxon>Pleosporomycetidae</taxon>
        <taxon>Pleosporales</taxon>
        <taxon>Massarineae</taxon>
        <taxon>Didymosphaeriaceae</taxon>
        <taxon>Karstenula</taxon>
    </lineage>
</organism>
<keyword evidence="4 6" id="KW-0472">Membrane</keyword>
<evidence type="ECO:0000313" key="8">
    <source>
        <dbReference type="EMBL" id="KAF2451290.1"/>
    </source>
</evidence>
<feature type="transmembrane region" description="Helical" evidence="6">
    <location>
        <begin position="243"/>
        <end position="263"/>
    </location>
</feature>
<dbReference type="PANTHER" id="PTHR33048">
    <property type="entry name" value="PTH11-LIKE INTEGRAL MEMBRANE PROTEIN (AFU_ORTHOLOGUE AFUA_5G11245)"/>
    <property type="match status" value="1"/>
</dbReference>
<comment type="similarity">
    <text evidence="5">Belongs to the SAT4 family.</text>
</comment>
<evidence type="ECO:0000256" key="1">
    <source>
        <dbReference type="ARBA" id="ARBA00004141"/>
    </source>
</evidence>
<comment type="caution">
    <text evidence="8">The sequence shown here is derived from an EMBL/GenBank/DDBJ whole genome shotgun (WGS) entry which is preliminary data.</text>
</comment>